<dbReference type="Proteomes" id="UP000054302">
    <property type="component" value="Unassembled WGS sequence"/>
</dbReference>
<name>A0A0D1ZBU5_EXOME</name>
<evidence type="ECO:0000313" key="2">
    <source>
        <dbReference type="EMBL" id="KIV91414.1"/>
    </source>
</evidence>
<dbReference type="VEuPathDB" id="FungiDB:PV10_05956"/>
<feature type="region of interest" description="Disordered" evidence="1">
    <location>
        <begin position="275"/>
        <end position="389"/>
    </location>
</feature>
<gene>
    <name evidence="2" type="ORF">PV10_05956</name>
</gene>
<feature type="compositionally biased region" description="Polar residues" evidence="1">
    <location>
        <begin position="292"/>
        <end position="306"/>
    </location>
</feature>
<accession>A0A0D1ZBU5</accession>
<dbReference type="HOGENOM" id="CLU_438733_0_0_1"/>
<proteinExistence type="predicted"/>
<dbReference type="GeneID" id="27323801"/>
<feature type="region of interest" description="Disordered" evidence="1">
    <location>
        <begin position="528"/>
        <end position="623"/>
    </location>
</feature>
<feature type="compositionally biased region" description="Low complexity" evidence="1">
    <location>
        <begin position="365"/>
        <end position="376"/>
    </location>
</feature>
<reference evidence="2 3" key="1">
    <citation type="submission" date="2015-01" db="EMBL/GenBank/DDBJ databases">
        <title>The Genome Sequence of Exophiala mesophila CBS40295.</title>
        <authorList>
            <consortium name="The Broad Institute Genomics Platform"/>
            <person name="Cuomo C."/>
            <person name="de Hoog S."/>
            <person name="Gorbushina A."/>
            <person name="Stielow B."/>
            <person name="Teixiera M."/>
            <person name="Abouelleil A."/>
            <person name="Chapman S.B."/>
            <person name="Priest M."/>
            <person name="Young S.K."/>
            <person name="Wortman J."/>
            <person name="Nusbaum C."/>
            <person name="Birren B."/>
        </authorList>
    </citation>
    <scope>NUCLEOTIDE SEQUENCE [LARGE SCALE GENOMIC DNA]</scope>
    <source>
        <strain evidence="2 3">CBS 40295</strain>
    </source>
</reference>
<dbReference type="EMBL" id="KN847523">
    <property type="protein sequence ID" value="KIV91414.1"/>
    <property type="molecule type" value="Genomic_DNA"/>
</dbReference>
<dbReference type="RefSeq" id="XP_016222988.1">
    <property type="nucleotide sequence ID" value="XM_016370695.1"/>
</dbReference>
<evidence type="ECO:0000313" key="3">
    <source>
        <dbReference type="Proteomes" id="UP000054302"/>
    </source>
</evidence>
<sequence length="623" mass="68724">MSDHYQDSSLPEDSLIDFDAFQELSAFIASNNDTANVTAAPEAAPQSYYNETDDLYGVDDGGDQWAADLAPPHDNFNELPGITDATDDLPDLAGQSVLQADDDVNGSVPLADAAGAPLPRNDFDEQFDMLEAAVMMPDADDQSHIQSDINVSGSVLTAEAAAALPSLPSNDIDQWTNMMDATGNMPDPFGLEDPFLDYTQEEDLSQFLQVDSAVNLAEQAQAVPTFTNVLTDTQPGATIPASTEIASTQIQSNYPPRTYGGNTQPPPVTPPRFQPANAQARPVAPSAYYVPPSQNTRVQDTDSQTVRAAPGQRQPREHNLFQTQPAPGHQQARVAKTAQSPTAHGITRVDNVHVPVTKIGMLDWRPQSQPQSSPVRPQRENRPPTNPAIARVQFLDRRASRPPVKTAPAAPLNLKETLKNFSWYNPAFFAWAKATWYMLPINVEWQIDLETGQEKKEMRLIDSELPYNYFFYFGPDEKMLTKLLRHHKPEDQHRYRVSVPVNGVLADRDRVALAYINHVHLAAQARRQAASNTTTLGRAKATAANTRGKGTASRQSSATVRQNPVARDNTTVSNDQLTQVSFAGREALPQVPSSSEARQRQLKRMRDELEDPSESTARRWQKR</sequence>
<organism evidence="2 3">
    <name type="scientific">Exophiala mesophila</name>
    <name type="common">Black yeast-like fungus</name>
    <dbReference type="NCBI Taxonomy" id="212818"/>
    <lineage>
        <taxon>Eukaryota</taxon>
        <taxon>Fungi</taxon>
        <taxon>Dikarya</taxon>
        <taxon>Ascomycota</taxon>
        <taxon>Pezizomycotina</taxon>
        <taxon>Eurotiomycetes</taxon>
        <taxon>Chaetothyriomycetidae</taxon>
        <taxon>Chaetothyriales</taxon>
        <taxon>Herpotrichiellaceae</taxon>
        <taxon>Exophiala</taxon>
    </lineage>
</organism>
<keyword evidence="3" id="KW-1185">Reference proteome</keyword>
<dbReference type="OrthoDB" id="10374649at2759"/>
<dbReference type="AlphaFoldDB" id="A0A0D1ZBU5"/>
<protein>
    <submittedName>
        <fullName evidence="2">Uncharacterized protein</fullName>
    </submittedName>
</protein>
<evidence type="ECO:0000256" key="1">
    <source>
        <dbReference type="SAM" id="MobiDB-lite"/>
    </source>
</evidence>
<feature type="compositionally biased region" description="Polar residues" evidence="1">
    <location>
        <begin position="552"/>
        <end position="581"/>
    </location>
</feature>